<dbReference type="Pfam" id="PF02784">
    <property type="entry name" value="Orn_Arg_deC_N"/>
    <property type="match status" value="1"/>
</dbReference>
<feature type="domain" description="Orn/DAP/Arg decarboxylase 2 N-terminal" evidence="3">
    <location>
        <begin position="38"/>
        <end position="283"/>
    </location>
</feature>
<gene>
    <name evidence="4" type="primary">lysA_1</name>
    <name evidence="4" type="ORF">AMURIS_01612</name>
</gene>
<evidence type="ECO:0000313" key="4">
    <source>
        <dbReference type="EMBL" id="SOY28898.1"/>
    </source>
</evidence>
<keyword evidence="5" id="KW-1185">Reference proteome</keyword>
<organism evidence="4 5">
    <name type="scientific">Acetatifactor muris</name>
    <dbReference type="NCBI Taxonomy" id="879566"/>
    <lineage>
        <taxon>Bacteria</taxon>
        <taxon>Bacillati</taxon>
        <taxon>Bacillota</taxon>
        <taxon>Clostridia</taxon>
        <taxon>Lachnospirales</taxon>
        <taxon>Lachnospiraceae</taxon>
        <taxon>Acetatifactor</taxon>
    </lineage>
</organism>
<dbReference type="GO" id="GO:0008836">
    <property type="term" value="F:diaminopimelate decarboxylase activity"/>
    <property type="evidence" value="ECO:0007669"/>
    <property type="project" value="UniProtKB-EC"/>
</dbReference>
<dbReference type="SUPFAM" id="SSF51419">
    <property type="entry name" value="PLP-binding barrel"/>
    <property type="match status" value="1"/>
</dbReference>
<dbReference type="Gene3D" id="3.20.20.10">
    <property type="entry name" value="Alanine racemase"/>
    <property type="match status" value="1"/>
</dbReference>
<dbReference type="AlphaFoldDB" id="A0A2K4ZEL8"/>
<dbReference type="Proteomes" id="UP000236311">
    <property type="component" value="Unassembled WGS sequence"/>
</dbReference>
<evidence type="ECO:0000313" key="5">
    <source>
        <dbReference type="Proteomes" id="UP000236311"/>
    </source>
</evidence>
<keyword evidence="4" id="KW-0456">Lyase</keyword>
<protein>
    <submittedName>
        <fullName evidence="4">Diaminopimelate decarboxylase</fullName>
        <ecNumber evidence="4">4.1.1.20</ecNumber>
    </submittedName>
</protein>
<dbReference type="InterPro" id="IPR009006">
    <property type="entry name" value="Ala_racemase/Decarboxylase_C"/>
</dbReference>
<evidence type="ECO:0000259" key="3">
    <source>
        <dbReference type="Pfam" id="PF02784"/>
    </source>
</evidence>
<dbReference type="Gene3D" id="2.40.37.10">
    <property type="entry name" value="Lyase, Ornithine Decarboxylase, Chain A, domain 1"/>
    <property type="match status" value="1"/>
</dbReference>
<sequence>MKEKITTQKLQTLAERYGNSFYLLDSAQFRSNYRELKSAFEAVYPHFNIAYSYKTNYTPKLCKIVDEMGGYAEVVSEMEMEIALCCGVMAEKIIWNGPVKSAECIEELLLAGGCVNIDSLAEAERIQTIADRHPDKIFQVGVRCNFDVGDEILSRFGFDTDGEDFGKVCEILAGTLNLHLKSLQCHFAKRKVEYWPGRAAGILAVYEKVREKYGIIPDRIDLGGGIYGKMPESLSRELGYEPPGYEGYAKAGASELADRFYGGQREKREQIPELLIEPGSALVGDCMQFVTRIDNIRNIRGKWIATATGSQKNISMTGLNPPLEVFDGGGERKQYADMDIAGYTCIEADYLYRHYTGWLGTGDFLVINNCGSYSVVMKPPFIQPNVPVLDIGYGMDKVEVVKRKEGFEDLFRTFYFA</sequence>
<proteinExistence type="predicted"/>
<dbReference type="SUPFAM" id="SSF50621">
    <property type="entry name" value="Alanine racemase C-terminal domain-like"/>
    <property type="match status" value="1"/>
</dbReference>
<keyword evidence="2" id="KW-0663">Pyridoxal phosphate</keyword>
<dbReference type="PANTHER" id="PTHR43727:SF3">
    <property type="entry name" value="GROUP IV DECARBOXYLASE"/>
    <property type="match status" value="1"/>
</dbReference>
<dbReference type="PANTHER" id="PTHR43727">
    <property type="entry name" value="DIAMINOPIMELATE DECARBOXYLASE"/>
    <property type="match status" value="1"/>
</dbReference>
<comment type="cofactor">
    <cofactor evidence="1">
        <name>pyridoxal 5'-phosphate</name>
        <dbReference type="ChEBI" id="CHEBI:597326"/>
    </cofactor>
</comment>
<name>A0A2K4ZEL8_9FIRM</name>
<accession>A0A2K4ZEL8</accession>
<dbReference type="EMBL" id="OFSM01000007">
    <property type="protein sequence ID" value="SOY28898.1"/>
    <property type="molecule type" value="Genomic_DNA"/>
</dbReference>
<dbReference type="RefSeq" id="WP_207656146.1">
    <property type="nucleotide sequence ID" value="NZ_JANJZD010000014.1"/>
</dbReference>
<reference evidence="4 5" key="1">
    <citation type="submission" date="2018-01" db="EMBL/GenBank/DDBJ databases">
        <authorList>
            <person name="Gaut B.S."/>
            <person name="Morton B.R."/>
            <person name="Clegg M.T."/>
            <person name="Duvall M.R."/>
        </authorList>
    </citation>
    <scope>NUCLEOTIDE SEQUENCE [LARGE SCALE GENOMIC DNA]</scope>
    <source>
        <strain evidence="4">GP69</strain>
    </source>
</reference>
<evidence type="ECO:0000256" key="2">
    <source>
        <dbReference type="ARBA" id="ARBA00022898"/>
    </source>
</evidence>
<dbReference type="InterPro" id="IPR029066">
    <property type="entry name" value="PLP-binding_barrel"/>
</dbReference>
<dbReference type="GO" id="GO:0009089">
    <property type="term" value="P:lysine biosynthetic process via diaminopimelate"/>
    <property type="evidence" value="ECO:0007669"/>
    <property type="project" value="TreeGrafter"/>
</dbReference>
<dbReference type="EC" id="4.1.1.20" evidence="4"/>
<evidence type="ECO:0000256" key="1">
    <source>
        <dbReference type="ARBA" id="ARBA00001933"/>
    </source>
</evidence>
<dbReference type="InterPro" id="IPR022644">
    <property type="entry name" value="De-COase2_N"/>
</dbReference>